<accession>A0A0E9U232</accession>
<dbReference type="AlphaFoldDB" id="A0A0E9U232"/>
<name>A0A0E9U232_ANGAN</name>
<reference evidence="1" key="1">
    <citation type="submission" date="2014-11" db="EMBL/GenBank/DDBJ databases">
        <authorList>
            <person name="Amaro Gonzalez C."/>
        </authorList>
    </citation>
    <scope>NUCLEOTIDE SEQUENCE</scope>
</reference>
<dbReference type="EMBL" id="GBXM01049534">
    <property type="protein sequence ID" value="JAH59043.1"/>
    <property type="molecule type" value="Transcribed_RNA"/>
</dbReference>
<protein>
    <submittedName>
        <fullName evidence="1">Uncharacterized protein</fullName>
    </submittedName>
</protein>
<evidence type="ECO:0000313" key="1">
    <source>
        <dbReference type="EMBL" id="JAH59043.1"/>
    </source>
</evidence>
<reference evidence="1" key="2">
    <citation type="journal article" date="2015" name="Fish Shellfish Immunol.">
        <title>Early steps in the European eel (Anguilla anguilla)-Vibrio vulnificus interaction in the gills: Role of the RtxA13 toxin.</title>
        <authorList>
            <person name="Callol A."/>
            <person name="Pajuelo D."/>
            <person name="Ebbesson L."/>
            <person name="Teles M."/>
            <person name="MacKenzie S."/>
            <person name="Amaro C."/>
        </authorList>
    </citation>
    <scope>NUCLEOTIDE SEQUENCE</scope>
</reference>
<sequence length="40" mass="4676">MDRNVVYIVPWCLTKPRGLHLFLVLIKSFLCESPPHILLL</sequence>
<proteinExistence type="predicted"/>
<organism evidence="1">
    <name type="scientific">Anguilla anguilla</name>
    <name type="common">European freshwater eel</name>
    <name type="synonym">Muraena anguilla</name>
    <dbReference type="NCBI Taxonomy" id="7936"/>
    <lineage>
        <taxon>Eukaryota</taxon>
        <taxon>Metazoa</taxon>
        <taxon>Chordata</taxon>
        <taxon>Craniata</taxon>
        <taxon>Vertebrata</taxon>
        <taxon>Euteleostomi</taxon>
        <taxon>Actinopterygii</taxon>
        <taxon>Neopterygii</taxon>
        <taxon>Teleostei</taxon>
        <taxon>Anguilliformes</taxon>
        <taxon>Anguillidae</taxon>
        <taxon>Anguilla</taxon>
    </lineage>
</organism>